<dbReference type="InterPro" id="IPR027417">
    <property type="entry name" value="P-loop_NTPase"/>
</dbReference>
<reference evidence="3" key="1">
    <citation type="submission" date="2022-11" db="UniProtKB">
        <authorList>
            <consortium name="WormBaseParasite"/>
        </authorList>
    </citation>
    <scope>IDENTIFICATION</scope>
</reference>
<sequence>MLNALMKRFAATEEGAEQSSGSNRRTNCSPNSPFPAGINPVGAELRRKFATGIDYNMKILIRGDRNTGKTSLWRRLQGMPFLNGEEGDAYVQTEEIQVASITWNYRARDFVVKLDVWDVVDKGRRADASGDAAAQPLKLGIGRKSVFQSTKGVTVDVPPAVQELIENSACDASTVNVYNGCNGVVMMFDVSRDWTLAYIRRELPSVPAHIPVLVIANKMDLVSSGQPTPSTIDECLEFLCVFNERSRPSPHSSDHFPSLPFPIRFARASMKRAQGLKFLYNFFNIPFLQVQQTFLKSAMEANLREMRIAEDELDVLAREEGQNPSMWRRKSGESKSRKRSECEGNDGKEEEVGDEEEEAEDEENDDAFGAHGAGQWTDNGGTESPKTANSKVGDPSPAKSVPHRRSLSSTSSEAANPHVSTYAEDFDVGENGLLRW</sequence>
<dbReference type="PANTHER" id="PTHR14932:SF1">
    <property type="entry name" value="RAB-LIKE PROTEIN 6"/>
    <property type="match status" value="1"/>
</dbReference>
<evidence type="ECO:0000313" key="2">
    <source>
        <dbReference type="Proteomes" id="UP000887572"/>
    </source>
</evidence>
<dbReference type="PANTHER" id="PTHR14932">
    <property type="entry name" value="RAS GTPASE-RELATED"/>
    <property type="match status" value="1"/>
</dbReference>
<dbReference type="GO" id="GO:0005829">
    <property type="term" value="C:cytosol"/>
    <property type="evidence" value="ECO:0007669"/>
    <property type="project" value="TreeGrafter"/>
</dbReference>
<feature type="compositionally biased region" description="Polar residues" evidence="1">
    <location>
        <begin position="376"/>
        <end position="390"/>
    </location>
</feature>
<feature type="compositionally biased region" description="Basic and acidic residues" evidence="1">
    <location>
        <begin position="330"/>
        <end position="347"/>
    </location>
</feature>
<dbReference type="AlphaFoldDB" id="A0A914HSL3"/>
<feature type="region of interest" description="Disordered" evidence="1">
    <location>
        <begin position="317"/>
        <end position="436"/>
    </location>
</feature>
<dbReference type="Proteomes" id="UP000887572">
    <property type="component" value="Unplaced"/>
</dbReference>
<feature type="compositionally biased region" description="Polar residues" evidence="1">
    <location>
        <begin position="17"/>
        <end position="31"/>
    </location>
</feature>
<dbReference type="InterPro" id="IPR040385">
    <property type="entry name" value="RABL6"/>
</dbReference>
<dbReference type="WBParaSite" id="Gr19_v10_g4097.t1">
    <property type="protein sequence ID" value="Gr19_v10_g4097.t1"/>
    <property type="gene ID" value="Gr19_v10_g4097"/>
</dbReference>
<dbReference type="SUPFAM" id="SSF52540">
    <property type="entry name" value="P-loop containing nucleoside triphosphate hydrolases"/>
    <property type="match status" value="1"/>
</dbReference>
<accession>A0A914HSL3</accession>
<protein>
    <submittedName>
        <fullName evidence="3">GTP-binding protein Parf</fullName>
    </submittedName>
</protein>
<evidence type="ECO:0000256" key="1">
    <source>
        <dbReference type="SAM" id="MobiDB-lite"/>
    </source>
</evidence>
<organism evidence="2 3">
    <name type="scientific">Globodera rostochiensis</name>
    <name type="common">Golden nematode worm</name>
    <name type="synonym">Heterodera rostochiensis</name>
    <dbReference type="NCBI Taxonomy" id="31243"/>
    <lineage>
        <taxon>Eukaryota</taxon>
        <taxon>Metazoa</taxon>
        <taxon>Ecdysozoa</taxon>
        <taxon>Nematoda</taxon>
        <taxon>Chromadorea</taxon>
        <taxon>Rhabditida</taxon>
        <taxon>Tylenchina</taxon>
        <taxon>Tylenchomorpha</taxon>
        <taxon>Tylenchoidea</taxon>
        <taxon>Heteroderidae</taxon>
        <taxon>Heteroderinae</taxon>
        <taxon>Globodera</taxon>
    </lineage>
</organism>
<proteinExistence type="predicted"/>
<dbReference type="Gene3D" id="3.40.50.300">
    <property type="entry name" value="P-loop containing nucleotide triphosphate hydrolases"/>
    <property type="match status" value="1"/>
</dbReference>
<feature type="compositionally biased region" description="Acidic residues" evidence="1">
    <location>
        <begin position="348"/>
        <end position="366"/>
    </location>
</feature>
<keyword evidence="2" id="KW-1185">Reference proteome</keyword>
<evidence type="ECO:0000313" key="3">
    <source>
        <dbReference type="WBParaSite" id="Gr19_v10_g4097.t1"/>
    </source>
</evidence>
<name>A0A914HSL3_GLORO</name>
<feature type="region of interest" description="Disordered" evidence="1">
    <location>
        <begin position="12"/>
        <end position="39"/>
    </location>
</feature>
<dbReference type="GO" id="GO:0005634">
    <property type="term" value="C:nucleus"/>
    <property type="evidence" value="ECO:0007669"/>
    <property type="project" value="TreeGrafter"/>
</dbReference>
<dbReference type="GO" id="GO:0005525">
    <property type="term" value="F:GTP binding"/>
    <property type="evidence" value="ECO:0007669"/>
    <property type="project" value="InterPro"/>
</dbReference>